<dbReference type="OrthoDB" id="3147752at2759"/>
<gene>
    <name evidence="2" type="ORF">BJ212DRAFT_1475777</name>
</gene>
<comment type="caution">
    <text evidence="2">The sequence shown here is derived from an EMBL/GenBank/DDBJ whole genome shotgun (WGS) entry which is preliminary data.</text>
</comment>
<keyword evidence="1" id="KW-0175">Coiled coil</keyword>
<evidence type="ECO:0000313" key="3">
    <source>
        <dbReference type="Proteomes" id="UP000807769"/>
    </source>
</evidence>
<proteinExistence type="predicted"/>
<accession>A0A9P7ELA9</accession>
<dbReference type="AlphaFoldDB" id="A0A9P7ELA9"/>
<name>A0A9P7ELA9_9AGAM</name>
<feature type="coiled-coil region" evidence="1">
    <location>
        <begin position="66"/>
        <end position="168"/>
    </location>
</feature>
<dbReference type="GeneID" id="64633302"/>
<dbReference type="EMBL" id="JABBWG010000003">
    <property type="protein sequence ID" value="KAG1824476.1"/>
    <property type="molecule type" value="Genomic_DNA"/>
</dbReference>
<sequence length="525" mass="57847">MTWSVPYWTVPSSSTARPVLTTQTDSRNAAQTEYRTEWEEVSPVLLDCDVDVVSLDGSRTHEEMQVLHLSKLLDEAKQENHRFEEQVQSLLNQSMTETSSLQSKIAELRQRNKEALAECERMKKEKEDVVAALTKKNDVIKATLQQQNQEMRQALEDLNRSSAHAQAELLDARSSMLVCRQQLTQSSAQLESLQKEQTARMGLTDRVAVLEAELKAKDAELAEMKKLSSQAKSANVAIARDDSTTLVQEFNNVRALLANCIPERPASMFSAMMSSSNEVVSALRKLNSDIHQDATIMAESMAESFGFENGRVNGNEETALFQQVGTTIGAGLAHFLGTKSHSEDPILIQIAFQTYIARYLCWLSTAWIASGGKERLGTADQSNTTQTVTTAWSALSHTLSKHLQFDDVQLCSAATSKIVAGLADILLVAGCDGTRPQLCDALKQKFSEKISLLAKSGMRINRLMINSIDRGLDVVVIKPATVFDSACMDDGYDDGEHDKNAANNRVLCPTDIGLWQRSKGPNAGQ</sequence>
<protein>
    <submittedName>
        <fullName evidence="2">Uncharacterized protein</fullName>
    </submittedName>
</protein>
<organism evidence="2 3">
    <name type="scientific">Suillus subaureus</name>
    <dbReference type="NCBI Taxonomy" id="48587"/>
    <lineage>
        <taxon>Eukaryota</taxon>
        <taxon>Fungi</taxon>
        <taxon>Dikarya</taxon>
        <taxon>Basidiomycota</taxon>
        <taxon>Agaricomycotina</taxon>
        <taxon>Agaricomycetes</taxon>
        <taxon>Agaricomycetidae</taxon>
        <taxon>Boletales</taxon>
        <taxon>Suillineae</taxon>
        <taxon>Suillaceae</taxon>
        <taxon>Suillus</taxon>
    </lineage>
</organism>
<reference evidence="2" key="1">
    <citation type="journal article" date="2020" name="New Phytol.">
        <title>Comparative genomics reveals dynamic genome evolution in host specialist ectomycorrhizal fungi.</title>
        <authorList>
            <person name="Lofgren L.A."/>
            <person name="Nguyen N.H."/>
            <person name="Vilgalys R."/>
            <person name="Ruytinx J."/>
            <person name="Liao H.L."/>
            <person name="Branco S."/>
            <person name="Kuo A."/>
            <person name="LaButti K."/>
            <person name="Lipzen A."/>
            <person name="Andreopoulos W."/>
            <person name="Pangilinan J."/>
            <person name="Riley R."/>
            <person name="Hundley H."/>
            <person name="Na H."/>
            <person name="Barry K."/>
            <person name="Grigoriev I.V."/>
            <person name="Stajich J.E."/>
            <person name="Kennedy P.G."/>
        </authorList>
    </citation>
    <scope>NUCLEOTIDE SEQUENCE</scope>
    <source>
        <strain evidence="2">MN1</strain>
    </source>
</reference>
<evidence type="ECO:0000313" key="2">
    <source>
        <dbReference type="EMBL" id="KAG1824476.1"/>
    </source>
</evidence>
<dbReference type="RefSeq" id="XP_041198193.1">
    <property type="nucleotide sequence ID" value="XM_041339286.1"/>
</dbReference>
<keyword evidence="3" id="KW-1185">Reference proteome</keyword>
<evidence type="ECO:0000256" key="1">
    <source>
        <dbReference type="SAM" id="Coils"/>
    </source>
</evidence>
<dbReference type="Proteomes" id="UP000807769">
    <property type="component" value="Unassembled WGS sequence"/>
</dbReference>